<reference evidence="3" key="1">
    <citation type="journal article" date="2019" name="Phytopathology">
        <title>A Novel Group of Rhizobium tumorigenes-Like Agrobacteria Associated with Crown Gall Disease of Rhododendron and Blueberry.</title>
        <authorList>
            <person name="Kuzmanovic N."/>
            <person name="Behrens P."/>
            <person name="Idczak E."/>
            <person name="Wagner S."/>
            <person name="Gotz M."/>
            <person name="Sproer C."/>
            <person name="Bunk B."/>
            <person name="Overmann J."/>
            <person name="Smalla K."/>
        </authorList>
    </citation>
    <scope>NUCLEOTIDE SEQUENCE</scope>
    <source>
        <strain evidence="3">Rho-6.2</strain>
    </source>
</reference>
<gene>
    <name evidence="3" type="ORF">PR018_27945</name>
</gene>
<comment type="function">
    <text evidence="2">Antitoxin component of a type II toxin-antitoxin (TA) system.</text>
</comment>
<dbReference type="Gene3D" id="3.40.1620.10">
    <property type="entry name" value="YefM-like domain"/>
    <property type="match status" value="1"/>
</dbReference>
<name>A0ABY8ISD8_9HYPH</name>
<comment type="similarity">
    <text evidence="1 2">Belongs to the phD/YefM antitoxin family.</text>
</comment>
<keyword evidence="4" id="KW-1185">Reference proteome</keyword>
<evidence type="ECO:0000313" key="4">
    <source>
        <dbReference type="Proteomes" id="UP000318939"/>
    </source>
</evidence>
<evidence type="ECO:0000313" key="3">
    <source>
        <dbReference type="EMBL" id="WFS26514.1"/>
    </source>
</evidence>
<reference evidence="3" key="2">
    <citation type="journal article" date="2023" name="MicrobiologyOpen">
        <title>Genomics of the tumorigenes clade of the family Rhizobiaceae and description of Rhizobium rhododendri sp. nov.</title>
        <authorList>
            <person name="Kuzmanovic N."/>
            <person name="diCenzo G.C."/>
            <person name="Bunk B."/>
            <person name="Sproeer C."/>
            <person name="Fruehling A."/>
            <person name="Neumann-Schaal M."/>
            <person name="Overmann J."/>
            <person name="Smalla K."/>
        </authorList>
    </citation>
    <scope>NUCLEOTIDE SEQUENCE</scope>
    <source>
        <strain evidence="3">Rho-6.2</strain>
        <plasmid evidence="3">unnamed2</plasmid>
    </source>
</reference>
<dbReference type="SUPFAM" id="SSF143120">
    <property type="entry name" value="YefM-like"/>
    <property type="match status" value="1"/>
</dbReference>
<dbReference type="Proteomes" id="UP000318939">
    <property type="component" value="Plasmid unnamed2"/>
</dbReference>
<protein>
    <recommendedName>
        <fullName evidence="2">Antitoxin</fullName>
    </recommendedName>
</protein>
<proteinExistence type="inferred from homology"/>
<dbReference type="InterPro" id="IPR036165">
    <property type="entry name" value="YefM-like_sf"/>
</dbReference>
<sequence length="61" mass="6786">MREIELQKAQEKLSALVKDALKSKPTIITRDGEKSAVILSYDDYQNLPGVRLSAEAGVMHE</sequence>
<dbReference type="InterPro" id="IPR006442">
    <property type="entry name" value="Antitoxin_Phd/YefM"/>
</dbReference>
<evidence type="ECO:0000256" key="1">
    <source>
        <dbReference type="ARBA" id="ARBA00009981"/>
    </source>
</evidence>
<evidence type="ECO:0000256" key="2">
    <source>
        <dbReference type="RuleBase" id="RU362080"/>
    </source>
</evidence>
<dbReference type="Pfam" id="PF02604">
    <property type="entry name" value="PhdYeFM_antitox"/>
    <property type="match status" value="1"/>
</dbReference>
<dbReference type="EMBL" id="CP117270">
    <property type="protein sequence ID" value="WFS26514.1"/>
    <property type="molecule type" value="Genomic_DNA"/>
</dbReference>
<geneLocation type="plasmid" evidence="3 4">
    <name>unnamed2</name>
</geneLocation>
<dbReference type="RefSeq" id="WP_142824876.1">
    <property type="nucleotide sequence ID" value="NZ_CP117270.1"/>
</dbReference>
<keyword evidence="3" id="KW-0614">Plasmid</keyword>
<organism evidence="3 4">
    <name type="scientific">Rhizobium rhododendri</name>
    <dbReference type="NCBI Taxonomy" id="2506430"/>
    <lineage>
        <taxon>Bacteria</taxon>
        <taxon>Pseudomonadati</taxon>
        <taxon>Pseudomonadota</taxon>
        <taxon>Alphaproteobacteria</taxon>
        <taxon>Hyphomicrobiales</taxon>
        <taxon>Rhizobiaceae</taxon>
        <taxon>Rhizobium/Agrobacterium group</taxon>
        <taxon>Rhizobium</taxon>
    </lineage>
</organism>
<dbReference type="NCBIfam" id="TIGR01552">
    <property type="entry name" value="phd_fam"/>
    <property type="match status" value="1"/>
</dbReference>
<accession>A0ABY8ISD8</accession>